<keyword evidence="2" id="KW-0902">Two-component regulatory system</keyword>
<evidence type="ECO:0000256" key="2">
    <source>
        <dbReference type="ARBA" id="ARBA00023012"/>
    </source>
</evidence>
<dbReference type="InterPro" id="IPR001789">
    <property type="entry name" value="Sig_transdc_resp-reg_receiver"/>
</dbReference>
<comment type="caution">
    <text evidence="5">The sequence shown here is derived from an EMBL/GenBank/DDBJ whole genome shotgun (WGS) entry which is preliminary data.</text>
</comment>
<protein>
    <recommendedName>
        <fullName evidence="4">Response regulatory domain-containing protein</fullName>
    </recommendedName>
</protein>
<dbReference type="PANTHER" id="PTHR45339:SF1">
    <property type="entry name" value="HYBRID SIGNAL TRANSDUCTION HISTIDINE KINASE J"/>
    <property type="match status" value="1"/>
</dbReference>
<organism evidence="5 6">
    <name type="scientific">Micavibrio aeruginosavorus</name>
    <dbReference type="NCBI Taxonomy" id="349221"/>
    <lineage>
        <taxon>Bacteria</taxon>
        <taxon>Pseudomonadati</taxon>
        <taxon>Bdellovibrionota</taxon>
        <taxon>Bdellovibrionia</taxon>
        <taxon>Bdellovibrionales</taxon>
        <taxon>Pseudobdellovibrionaceae</taxon>
        <taxon>Micavibrio</taxon>
    </lineage>
</organism>
<dbReference type="PROSITE" id="PS50110">
    <property type="entry name" value="RESPONSE_REGULATORY"/>
    <property type="match status" value="1"/>
</dbReference>
<dbReference type="Gene3D" id="3.40.50.2300">
    <property type="match status" value="1"/>
</dbReference>
<evidence type="ECO:0000313" key="6">
    <source>
        <dbReference type="Proteomes" id="UP000249739"/>
    </source>
</evidence>
<dbReference type="AlphaFoldDB" id="A0A2W5FKI4"/>
<comment type="caution">
    <text evidence="3">Lacks conserved residue(s) required for the propagation of feature annotation.</text>
</comment>
<sequence>MILKTKKKQIEEKNGSFTPIIAMTAHAMESDRQQCLNSGMNDYISKPFRPAELKAKLEQAIAKKIA</sequence>
<evidence type="ECO:0000256" key="3">
    <source>
        <dbReference type="PROSITE-ProRule" id="PRU00169"/>
    </source>
</evidence>
<gene>
    <name evidence="5" type="ORF">DI586_06045</name>
</gene>
<dbReference type="CDD" id="cd17546">
    <property type="entry name" value="REC_hyHK_CKI1_RcsC-like"/>
    <property type="match status" value="1"/>
</dbReference>
<dbReference type="SUPFAM" id="SSF52172">
    <property type="entry name" value="CheY-like"/>
    <property type="match status" value="1"/>
</dbReference>
<dbReference type="GO" id="GO:0000160">
    <property type="term" value="P:phosphorelay signal transduction system"/>
    <property type="evidence" value="ECO:0007669"/>
    <property type="project" value="UniProtKB-KW"/>
</dbReference>
<keyword evidence="1" id="KW-0597">Phosphoprotein</keyword>
<name>A0A2W5FKI4_9BACT</name>
<dbReference type="Pfam" id="PF00072">
    <property type="entry name" value="Response_reg"/>
    <property type="match status" value="1"/>
</dbReference>
<evidence type="ECO:0000313" key="5">
    <source>
        <dbReference type="EMBL" id="PZP55678.1"/>
    </source>
</evidence>
<feature type="domain" description="Response regulatory" evidence="4">
    <location>
        <begin position="1"/>
        <end position="61"/>
    </location>
</feature>
<accession>A0A2W5FKI4</accession>
<dbReference type="InterPro" id="IPR011006">
    <property type="entry name" value="CheY-like_superfamily"/>
</dbReference>
<dbReference type="PANTHER" id="PTHR45339">
    <property type="entry name" value="HYBRID SIGNAL TRANSDUCTION HISTIDINE KINASE J"/>
    <property type="match status" value="1"/>
</dbReference>
<dbReference type="Proteomes" id="UP000249739">
    <property type="component" value="Unassembled WGS sequence"/>
</dbReference>
<evidence type="ECO:0000256" key="1">
    <source>
        <dbReference type="ARBA" id="ARBA00022553"/>
    </source>
</evidence>
<proteinExistence type="predicted"/>
<reference evidence="5 6" key="1">
    <citation type="submission" date="2017-08" db="EMBL/GenBank/DDBJ databases">
        <title>Infants hospitalized years apart are colonized by the same room-sourced microbial strains.</title>
        <authorList>
            <person name="Brooks B."/>
            <person name="Olm M.R."/>
            <person name="Firek B.A."/>
            <person name="Baker R."/>
            <person name="Thomas B.C."/>
            <person name="Morowitz M.J."/>
            <person name="Banfield J.F."/>
        </authorList>
    </citation>
    <scope>NUCLEOTIDE SEQUENCE [LARGE SCALE GENOMIC DNA]</scope>
    <source>
        <strain evidence="5">S2_006_000_R2_64</strain>
    </source>
</reference>
<dbReference type="EMBL" id="QFOT01000055">
    <property type="protein sequence ID" value="PZP55678.1"/>
    <property type="molecule type" value="Genomic_DNA"/>
</dbReference>
<evidence type="ECO:0000259" key="4">
    <source>
        <dbReference type="PROSITE" id="PS50110"/>
    </source>
</evidence>